<dbReference type="EMBL" id="LJQC01000354">
    <property type="protein sequence ID" value="KPX02410.1"/>
    <property type="molecule type" value="Genomic_DNA"/>
</dbReference>
<proteinExistence type="predicted"/>
<keyword evidence="2" id="KW-1185">Reference proteome</keyword>
<name>A0A0P9SSE3_9PSED</name>
<organism evidence="1 2">
    <name type="scientific">Pseudomonas syringae pv. coryli</name>
    <dbReference type="NCBI Taxonomy" id="317659"/>
    <lineage>
        <taxon>Bacteria</taxon>
        <taxon>Pseudomonadati</taxon>
        <taxon>Pseudomonadota</taxon>
        <taxon>Gammaproteobacteria</taxon>
        <taxon>Pseudomonadales</taxon>
        <taxon>Pseudomonadaceae</taxon>
        <taxon>Pseudomonas</taxon>
    </lineage>
</organism>
<evidence type="ECO:0000313" key="1">
    <source>
        <dbReference type="EMBL" id="KPX02410.1"/>
    </source>
</evidence>
<reference evidence="1 2" key="1">
    <citation type="submission" date="2015-09" db="EMBL/GenBank/DDBJ databases">
        <title>Genome announcement of multiple Pseudomonas syringae strains.</title>
        <authorList>
            <person name="Thakur S."/>
            <person name="Wang P.W."/>
            <person name="Gong Y."/>
            <person name="Weir B.S."/>
            <person name="Guttman D.S."/>
        </authorList>
    </citation>
    <scope>NUCLEOTIDE SEQUENCE [LARGE SCALE GENOMIC DNA]</scope>
    <source>
        <strain evidence="1 2">ICMP17001</strain>
    </source>
</reference>
<accession>A0A0P9SSE3</accession>
<dbReference type="Proteomes" id="UP000051335">
    <property type="component" value="Unassembled WGS sequence"/>
</dbReference>
<protein>
    <submittedName>
        <fullName evidence="1">MFS transporter</fullName>
    </submittedName>
</protein>
<sequence length="208" mass="23195">MQQAQEVALHQGVLPLQPVGVEVDLLHLFSSQALPVFENCCPLDQGFVQLLQGRKCLQPFVGREQQDIFTFFFVDLYRFVTQTSGNDKRTVKRHRRILTGTRREAVHAVRLNIRHVFGQAGVAWAQCLRKQAVVVGGHCSQRDEHYALGFQALDLFGDELTAPGFAAIGGCAPVVCQFLAVERFQLLADLIVKQGRGRAVQQRDGGRL</sequence>
<comment type="caution">
    <text evidence="1">The sequence shown here is derived from an EMBL/GenBank/DDBJ whole genome shotgun (WGS) entry which is preliminary data.</text>
</comment>
<evidence type="ECO:0000313" key="2">
    <source>
        <dbReference type="Proteomes" id="UP000051335"/>
    </source>
</evidence>
<gene>
    <name evidence="1" type="ORF">ALO75_200086</name>
</gene>
<dbReference type="AlphaFoldDB" id="A0A0P9SSE3"/>